<organism evidence="5 6">
    <name type="scientific">Triticum turgidum subsp. durum</name>
    <name type="common">Durum wheat</name>
    <name type="synonym">Triticum durum</name>
    <dbReference type="NCBI Taxonomy" id="4567"/>
    <lineage>
        <taxon>Eukaryota</taxon>
        <taxon>Viridiplantae</taxon>
        <taxon>Streptophyta</taxon>
        <taxon>Embryophyta</taxon>
        <taxon>Tracheophyta</taxon>
        <taxon>Spermatophyta</taxon>
        <taxon>Magnoliopsida</taxon>
        <taxon>Liliopsida</taxon>
        <taxon>Poales</taxon>
        <taxon>Poaceae</taxon>
        <taxon>BOP clade</taxon>
        <taxon>Pooideae</taxon>
        <taxon>Triticodae</taxon>
        <taxon>Triticeae</taxon>
        <taxon>Triticinae</taxon>
        <taxon>Triticum</taxon>
    </lineage>
</organism>
<evidence type="ECO:0000256" key="3">
    <source>
        <dbReference type="ARBA" id="ARBA00022837"/>
    </source>
</evidence>
<dbReference type="PROSITE" id="PS50222">
    <property type="entry name" value="EF_HAND_2"/>
    <property type="match status" value="1"/>
</dbReference>
<reference evidence="5 6" key="1">
    <citation type="submission" date="2017-09" db="EMBL/GenBank/DDBJ databases">
        <authorList>
            <consortium name="International Durum Wheat Genome Sequencing Consortium (IDWGSC)"/>
            <person name="Milanesi L."/>
        </authorList>
    </citation>
    <scope>NUCLEOTIDE SEQUENCE [LARGE SCALE GENOMIC DNA]</scope>
    <source>
        <strain evidence="6">cv. Svevo</strain>
    </source>
</reference>
<gene>
    <name evidence="5" type="ORF">TRITD_1Av1G211830</name>
</gene>
<accession>A0A9R0V1A3</accession>
<dbReference type="Gramene" id="TRITD1Av1G211830.1">
    <property type="protein sequence ID" value="TRITD1Av1G211830.1"/>
    <property type="gene ID" value="TRITD1Av1G211830"/>
</dbReference>
<dbReference type="SUPFAM" id="SSF47473">
    <property type="entry name" value="EF-hand"/>
    <property type="match status" value="1"/>
</dbReference>
<keyword evidence="1" id="KW-0479">Metal-binding</keyword>
<proteinExistence type="predicted"/>
<evidence type="ECO:0000313" key="6">
    <source>
        <dbReference type="Proteomes" id="UP000324705"/>
    </source>
</evidence>
<evidence type="ECO:0000256" key="2">
    <source>
        <dbReference type="ARBA" id="ARBA00022737"/>
    </source>
</evidence>
<dbReference type="InterPro" id="IPR011992">
    <property type="entry name" value="EF-hand-dom_pair"/>
</dbReference>
<dbReference type="InterPro" id="IPR039647">
    <property type="entry name" value="EF_hand_pair_protein_CML-like"/>
</dbReference>
<dbReference type="PROSITE" id="PS00018">
    <property type="entry name" value="EF_HAND_1"/>
    <property type="match status" value="2"/>
</dbReference>
<keyword evidence="3" id="KW-0106">Calcium</keyword>
<evidence type="ECO:0000256" key="1">
    <source>
        <dbReference type="ARBA" id="ARBA00022723"/>
    </source>
</evidence>
<name>A0A9R0V1A3_TRITD</name>
<dbReference type="CDD" id="cd00051">
    <property type="entry name" value="EFh"/>
    <property type="match status" value="1"/>
</dbReference>
<protein>
    <recommendedName>
        <fullName evidence="4">EF-hand domain-containing protein</fullName>
    </recommendedName>
</protein>
<keyword evidence="2" id="KW-0677">Repeat</keyword>
<feature type="domain" description="EF-hand" evidence="4">
    <location>
        <begin position="180"/>
        <end position="215"/>
    </location>
</feature>
<sequence>MACRWSGVASTVSSTIGLHGMAQWRLDARCAEMDSRRRRKLSGVMVALMAEGPGMVEQPDLRLIAQTMEKSPATAGCHHAPLFQEPVGILILFILTWCISKLQSLLPTSCCQSCNCTVSTTTSTPVLAEKKTSKAPNKSEYDEMNATQSDAEVAMRKMGLDFDQEKSCEYSSTLFDNDEPSFQEVKMAFLVFDENNDGYIDALDLRRILQNLGLGDRVGVNEAEQMIARYDTNNDRRIDLMEFTKVLEDSFC</sequence>
<dbReference type="OMA" id="MEKSPAM"/>
<dbReference type="GO" id="GO:0005509">
    <property type="term" value="F:calcium ion binding"/>
    <property type="evidence" value="ECO:0007669"/>
    <property type="project" value="InterPro"/>
</dbReference>
<evidence type="ECO:0000259" key="4">
    <source>
        <dbReference type="PROSITE" id="PS50222"/>
    </source>
</evidence>
<dbReference type="InterPro" id="IPR002048">
    <property type="entry name" value="EF_hand_dom"/>
</dbReference>
<dbReference type="Proteomes" id="UP000324705">
    <property type="component" value="Chromosome 1A"/>
</dbReference>
<keyword evidence="6" id="KW-1185">Reference proteome</keyword>
<dbReference type="SMART" id="SM00054">
    <property type="entry name" value="EFh"/>
    <property type="match status" value="2"/>
</dbReference>
<evidence type="ECO:0000313" key="5">
    <source>
        <dbReference type="EMBL" id="VAH10586.1"/>
    </source>
</evidence>
<dbReference type="Gene3D" id="1.10.238.10">
    <property type="entry name" value="EF-hand"/>
    <property type="match status" value="1"/>
</dbReference>
<dbReference type="InterPro" id="IPR018247">
    <property type="entry name" value="EF_Hand_1_Ca_BS"/>
</dbReference>
<dbReference type="AlphaFoldDB" id="A0A9R0V1A3"/>
<dbReference type="PANTHER" id="PTHR10891">
    <property type="entry name" value="EF-HAND CALCIUM-BINDING DOMAIN CONTAINING PROTEIN"/>
    <property type="match status" value="1"/>
</dbReference>
<dbReference type="EMBL" id="LT934111">
    <property type="protein sequence ID" value="VAH10586.1"/>
    <property type="molecule type" value="Genomic_DNA"/>
</dbReference>
<dbReference type="Pfam" id="PF13499">
    <property type="entry name" value="EF-hand_7"/>
    <property type="match status" value="1"/>
</dbReference>